<organism evidence="2 3">
    <name type="scientific">Streptomyces klenkii</name>
    <dbReference type="NCBI Taxonomy" id="1420899"/>
    <lineage>
        <taxon>Bacteria</taxon>
        <taxon>Bacillati</taxon>
        <taxon>Actinomycetota</taxon>
        <taxon>Actinomycetes</taxon>
        <taxon>Kitasatosporales</taxon>
        <taxon>Streptomycetaceae</taxon>
        <taxon>Streptomyces</taxon>
    </lineage>
</organism>
<feature type="compositionally biased region" description="Low complexity" evidence="1">
    <location>
        <begin position="86"/>
        <end position="110"/>
    </location>
</feature>
<comment type="caution">
    <text evidence="2">The sequence shown here is derived from an EMBL/GenBank/DDBJ whole genome shotgun (WGS) entry which is preliminary data.</text>
</comment>
<dbReference type="AlphaFoldDB" id="A0A3B0BMU7"/>
<reference evidence="2 3" key="1">
    <citation type="journal article" date="2015" name="Antonie Van Leeuwenhoek">
        <title>Streptomyces klenkii sp. nov., isolated from deep marine sediment.</title>
        <authorList>
            <person name="Veyisoglu A."/>
            <person name="Sahin N."/>
        </authorList>
    </citation>
    <scope>NUCLEOTIDE SEQUENCE [LARGE SCALE GENOMIC DNA]</scope>
    <source>
        <strain evidence="2 3">KCTC 29202</strain>
    </source>
</reference>
<feature type="region of interest" description="Disordered" evidence="1">
    <location>
        <begin position="77"/>
        <end position="150"/>
    </location>
</feature>
<gene>
    <name evidence="2" type="ORF">D7231_14810</name>
</gene>
<proteinExistence type="predicted"/>
<accession>A0A3B0BMU7</accession>
<evidence type="ECO:0000313" key="2">
    <source>
        <dbReference type="EMBL" id="RKN72736.1"/>
    </source>
</evidence>
<keyword evidence="3" id="KW-1185">Reference proteome</keyword>
<name>A0A3B0BMU7_9ACTN</name>
<protein>
    <submittedName>
        <fullName evidence="2">Uncharacterized protein</fullName>
    </submittedName>
</protein>
<dbReference type="Proteomes" id="UP000270343">
    <property type="component" value="Unassembled WGS sequence"/>
</dbReference>
<dbReference type="EMBL" id="RBAM01000005">
    <property type="protein sequence ID" value="RKN72736.1"/>
    <property type="molecule type" value="Genomic_DNA"/>
</dbReference>
<evidence type="ECO:0000313" key="3">
    <source>
        <dbReference type="Proteomes" id="UP000270343"/>
    </source>
</evidence>
<sequence>MDNPDPHVVVGRHPEFDYVALNTQDLFVADHVLKLLGFQPVPGSKLYALANPGHDGERRTRQAIASLRAARYQVAADISLDPAPPQQAATQRRTNEQQQTTTQGRVQRTTPTAQAAVVKSAAWQSRTDLQPIPPKPKNPPLWAPRSQIRR</sequence>
<evidence type="ECO:0000256" key="1">
    <source>
        <dbReference type="SAM" id="MobiDB-lite"/>
    </source>
</evidence>
<feature type="compositionally biased region" description="Pro residues" evidence="1">
    <location>
        <begin position="131"/>
        <end position="142"/>
    </location>
</feature>
<dbReference type="RefSeq" id="WP_120755880.1">
    <property type="nucleotide sequence ID" value="NZ_RBAM01000005.1"/>
</dbReference>
<dbReference type="OrthoDB" id="4203675at2"/>